<keyword evidence="2" id="KW-0805">Transcription regulation</keyword>
<dbReference type="Gramene" id="Tc09v2_t006090.1">
    <property type="protein sequence ID" value="Tc09v2_p006090.1"/>
    <property type="gene ID" value="Tc09v2_g006090"/>
</dbReference>
<evidence type="ECO:0000256" key="1">
    <source>
        <dbReference type="ARBA" id="ARBA00004123"/>
    </source>
</evidence>
<comment type="subcellular location">
    <subcellularLocation>
        <location evidence="1">Nucleus</location>
    </subcellularLocation>
</comment>
<dbReference type="Pfam" id="PF00010">
    <property type="entry name" value="HLH"/>
    <property type="match status" value="1"/>
</dbReference>
<proteinExistence type="predicted"/>
<accession>A0AB32UPH5</accession>
<gene>
    <name evidence="9" type="primary">LOC18588211</name>
</gene>
<protein>
    <submittedName>
        <fullName evidence="9">Uncharacterized protein LOC18588211</fullName>
    </submittedName>
</protein>
<dbReference type="PANTHER" id="PTHR16223">
    <property type="entry name" value="TRANSCRIPTION FACTOR BHLH83-RELATED"/>
    <property type="match status" value="1"/>
</dbReference>
<dbReference type="Proteomes" id="UP000694886">
    <property type="component" value="Chromosome 9"/>
</dbReference>
<dbReference type="InterPro" id="IPR045843">
    <property type="entry name" value="IND-like"/>
</dbReference>
<keyword evidence="3" id="KW-0238">DNA-binding</keyword>
<reference evidence="8" key="1">
    <citation type="journal article" date="1997" name="Nucleic Acids Res.">
        <title>tRNAscan-SE: a program for improved detection of transfer RNA genes in genomic sequence.</title>
        <authorList>
            <person name="Lowe T.M."/>
            <person name="Eddy S.R."/>
        </authorList>
    </citation>
    <scope>NUCLEOTIDE SEQUENCE [LARGE SCALE GENOMIC DNA]</scope>
    <source>
        <strain evidence="8">r\B97-61/B2</strain>
    </source>
</reference>
<evidence type="ECO:0000313" key="8">
    <source>
        <dbReference type="Proteomes" id="UP000694886"/>
    </source>
</evidence>
<evidence type="ECO:0000256" key="2">
    <source>
        <dbReference type="ARBA" id="ARBA00023015"/>
    </source>
</evidence>
<sequence length="541" mass="57567">MDDYLDQYFSSSSWSDVNVNEGSSWVHCEPDQPNALLPSSIGVYQDDKTSSPVRMISSNHTMGCLAAQDRIPSGESGCGVELGLLSGEGEPQMDGQNCSSNSTKEMLNGRLAFANVELQFNTAVHSSGSLSLGSPKDLSVVGDLTPSLSFNEGGHVICNEGESSEFRRSLTGLETLSPIPKLWHPQPYDGVSSLPTLMGQTRMESSCLQGENGTVNNDGNINRFVEIDKILQPENLSASISAKGKQDMQNSLYSSFPAEHQITKTMIGLPSLLQSASPTPNNGCNGIGKPRVRARRGQATDPHSIAERLRREKIAERMKNLQELVPNSNKTDKASMLDEIIEYVKFLQLQVKVLSMSRLGAAGAVVPLITDCQAEGSNGLSLSPLAGQGVDFSASPDQVVFEQEVVKLMESNVTMAMQYLQSKGLCLMPIALANAISNGKASSSSSSSSGPASEERKKFGFTKGLVNNDIVHNTCTSNGLVQNSNCSSSSSSSSGSLPGVGIHYLSSDGHFMIGKLSGGLVANGCNGSFKQEEMNTLCTAK</sequence>
<dbReference type="SUPFAM" id="SSF47459">
    <property type="entry name" value="HLH, helix-loop-helix DNA-binding domain"/>
    <property type="match status" value="1"/>
</dbReference>
<evidence type="ECO:0000256" key="3">
    <source>
        <dbReference type="ARBA" id="ARBA00023125"/>
    </source>
</evidence>
<dbReference type="SMART" id="SM00353">
    <property type="entry name" value="HLH"/>
    <property type="match status" value="1"/>
</dbReference>
<dbReference type="GO" id="GO:0003700">
    <property type="term" value="F:DNA-binding transcription factor activity"/>
    <property type="evidence" value="ECO:0007669"/>
    <property type="project" value="InterPro"/>
</dbReference>
<evidence type="ECO:0000256" key="6">
    <source>
        <dbReference type="SAM" id="MobiDB-lite"/>
    </source>
</evidence>
<evidence type="ECO:0000256" key="4">
    <source>
        <dbReference type="ARBA" id="ARBA00023163"/>
    </source>
</evidence>
<keyword evidence="5" id="KW-0539">Nucleus</keyword>
<dbReference type="Gene3D" id="4.10.280.10">
    <property type="entry name" value="Helix-loop-helix DNA-binding domain"/>
    <property type="match status" value="1"/>
</dbReference>
<dbReference type="GO" id="GO:0080147">
    <property type="term" value="P:root hair cell development"/>
    <property type="evidence" value="ECO:0007669"/>
    <property type="project" value="UniProtKB-ARBA"/>
</dbReference>
<dbReference type="AlphaFoldDB" id="A0AB32UPH5"/>
<evidence type="ECO:0000313" key="9">
    <source>
        <dbReference type="RefSeq" id="XP_007012525.2"/>
    </source>
</evidence>
<dbReference type="InterPro" id="IPR011598">
    <property type="entry name" value="bHLH_dom"/>
</dbReference>
<organism evidence="8 9">
    <name type="scientific">Theobroma cacao</name>
    <name type="common">Cacao</name>
    <name type="synonym">Cocoa</name>
    <dbReference type="NCBI Taxonomy" id="3641"/>
    <lineage>
        <taxon>Eukaryota</taxon>
        <taxon>Viridiplantae</taxon>
        <taxon>Streptophyta</taxon>
        <taxon>Embryophyta</taxon>
        <taxon>Tracheophyta</taxon>
        <taxon>Spermatophyta</taxon>
        <taxon>Magnoliopsida</taxon>
        <taxon>eudicotyledons</taxon>
        <taxon>Gunneridae</taxon>
        <taxon>Pentapetalae</taxon>
        <taxon>rosids</taxon>
        <taxon>malvids</taxon>
        <taxon>Malvales</taxon>
        <taxon>Malvaceae</taxon>
        <taxon>Byttnerioideae</taxon>
        <taxon>Theobroma</taxon>
    </lineage>
</organism>
<evidence type="ECO:0000256" key="5">
    <source>
        <dbReference type="ARBA" id="ARBA00023242"/>
    </source>
</evidence>
<dbReference type="GO" id="GO:0046983">
    <property type="term" value="F:protein dimerization activity"/>
    <property type="evidence" value="ECO:0007669"/>
    <property type="project" value="InterPro"/>
</dbReference>
<reference evidence="9" key="2">
    <citation type="submission" date="2025-08" db="UniProtKB">
        <authorList>
            <consortium name="RefSeq"/>
        </authorList>
    </citation>
    <scope>IDENTIFICATION</scope>
</reference>
<feature type="region of interest" description="Disordered" evidence="6">
    <location>
        <begin position="280"/>
        <end position="302"/>
    </location>
</feature>
<dbReference type="FunFam" id="4.10.280.10:FF:000017">
    <property type="entry name" value="Transcription factor bHLH66"/>
    <property type="match status" value="1"/>
</dbReference>
<name>A0AB32UPH5_THECC</name>
<dbReference type="PROSITE" id="PS50888">
    <property type="entry name" value="BHLH"/>
    <property type="match status" value="1"/>
</dbReference>
<evidence type="ECO:0000259" key="7">
    <source>
        <dbReference type="PROSITE" id="PS50888"/>
    </source>
</evidence>
<dbReference type="InterPro" id="IPR036638">
    <property type="entry name" value="HLH_DNA-bd_sf"/>
</dbReference>
<dbReference type="GO" id="GO:0003677">
    <property type="term" value="F:DNA binding"/>
    <property type="evidence" value="ECO:0007669"/>
    <property type="project" value="UniProtKB-KW"/>
</dbReference>
<dbReference type="GO" id="GO:0005634">
    <property type="term" value="C:nucleus"/>
    <property type="evidence" value="ECO:0007669"/>
    <property type="project" value="UniProtKB-SubCell"/>
</dbReference>
<dbReference type="RefSeq" id="XP_007012525.2">
    <property type="nucleotide sequence ID" value="XM_007012463.2"/>
</dbReference>
<feature type="domain" description="BHLH" evidence="7">
    <location>
        <begin position="298"/>
        <end position="347"/>
    </location>
</feature>
<dbReference type="KEGG" id="tcc:18588211"/>
<dbReference type="PANTHER" id="PTHR16223:SF215">
    <property type="entry name" value="OS02G0564700 PROTEIN"/>
    <property type="match status" value="1"/>
</dbReference>
<dbReference type="GeneID" id="18588211"/>
<keyword evidence="4" id="KW-0804">Transcription</keyword>